<keyword evidence="3 7" id="KW-0547">Nucleotide-binding</keyword>
<keyword evidence="7" id="KW-0648">Protein biosynthesis</keyword>
<evidence type="ECO:0000256" key="7">
    <source>
        <dbReference type="RuleBase" id="RU363037"/>
    </source>
</evidence>
<dbReference type="PANTHER" id="PTHR43311:SF1">
    <property type="entry name" value="GLUTAMYL-Q TRNA(ASP) SYNTHETASE"/>
    <property type="match status" value="1"/>
</dbReference>
<dbReference type="AlphaFoldDB" id="Q1Q885"/>
<dbReference type="Pfam" id="PF00749">
    <property type="entry name" value="tRNA-synt_1c"/>
    <property type="match status" value="1"/>
</dbReference>
<dbReference type="Gene3D" id="3.40.50.620">
    <property type="entry name" value="HUPs"/>
    <property type="match status" value="1"/>
</dbReference>
<evidence type="ECO:0000259" key="8">
    <source>
        <dbReference type="Pfam" id="PF00749"/>
    </source>
</evidence>
<keyword evidence="5 7" id="KW-0067">ATP-binding</keyword>
<dbReference type="PANTHER" id="PTHR43311">
    <property type="entry name" value="GLUTAMATE--TRNA LIGASE"/>
    <property type="match status" value="1"/>
</dbReference>
<name>Q1Q885_PSYCK</name>
<dbReference type="InterPro" id="IPR020058">
    <property type="entry name" value="Glu/Gln-tRNA-synth_Ib_cat-dom"/>
</dbReference>
<feature type="domain" description="Glutamyl/glutaminyl-tRNA synthetase class Ib catalytic" evidence="8">
    <location>
        <begin position="26"/>
        <end position="290"/>
    </location>
</feature>
<evidence type="ECO:0000256" key="2">
    <source>
        <dbReference type="ARBA" id="ARBA00022723"/>
    </source>
</evidence>
<keyword evidence="4" id="KW-0862">Zinc</keyword>
<evidence type="ECO:0000256" key="6">
    <source>
        <dbReference type="ARBA" id="ARBA00023146"/>
    </source>
</evidence>
<dbReference type="EC" id="6.1.1.17" evidence="9"/>
<keyword evidence="6 7" id="KW-0030">Aminoacyl-tRNA synthetase</keyword>
<dbReference type="STRING" id="335284.Pcryo_2341"/>
<dbReference type="GO" id="GO:0005829">
    <property type="term" value="C:cytosol"/>
    <property type="evidence" value="ECO:0007669"/>
    <property type="project" value="TreeGrafter"/>
</dbReference>
<evidence type="ECO:0000313" key="9">
    <source>
        <dbReference type="EMBL" id="ABE76118.1"/>
    </source>
</evidence>
<evidence type="ECO:0000256" key="1">
    <source>
        <dbReference type="ARBA" id="ARBA00022598"/>
    </source>
</evidence>
<reference evidence="9" key="1">
    <citation type="submission" date="2006-03" db="EMBL/GenBank/DDBJ databases">
        <title>Complete sequence of chromosome of Psychrobacter cryohalolentis K5.</title>
        <authorList>
            <consortium name="US DOE Joint Genome Institute"/>
            <person name="Copeland A."/>
            <person name="Lucas S."/>
            <person name="Lapidus A."/>
            <person name="Barry K."/>
            <person name="Detter J.C."/>
            <person name="Glavina del Rio T."/>
            <person name="Hammon N."/>
            <person name="Israni S."/>
            <person name="Dalin E."/>
            <person name="Tice H."/>
            <person name="Pitluck S."/>
            <person name="Brettin T."/>
            <person name="Bruce D."/>
            <person name="Han C."/>
            <person name="Tapia R."/>
            <person name="Sims D.R."/>
            <person name="Gilna P."/>
            <person name="Schmutz J."/>
            <person name="Larimer F."/>
            <person name="Land M."/>
            <person name="Hauser L."/>
            <person name="Kyrpides N."/>
            <person name="Kim E."/>
            <person name="Richardson P."/>
        </authorList>
    </citation>
    <scope>NUCLEOTIDE SEQUENCE</scope>
    <source>
        <strain evidence="9">K5</strain>
    </source>
</reference>
<gene>
    <name evidence="9" type="ordered locus">Pcryo_2341</name>
</gene>
<dbReference type="GO" id="GO:0005524">
    <property type="term" value="F:ATP binding"/>
    <property type="evidence" value="ECO:0007669"/>
    <property type="project" value="UniProtKB-KW"/>
</dbReference>
<keyword evidence="1 7" id="KW-0436">Ligase</keyword>
<dbReference type="Proteomes" id="UP000002425">
    <property type="component" value="Chromosome"/>
</dbReference>
<dbReference type="EMBL" id="CP000323">
    <property type="protein sequence ID" value="ABE76118.1"/>
    <property type="molecule type" value="Genomic_DNA"/>
</dbReference>
<protein>
    <submittedName>
        <fullName evidence="9">Glutamate--tRNA ligase</fullName>
        <ecNumber evidence="9">6.1.1.17</ecNumber>
    </submittedName>
</protein>
<dbReference type="InterPro" id="IPR049940">
    <property type="entry name" value="GluQ/Sye"/>
</dbReference>
<organism evidence="9 10">
    <name type="scientific">Psychrobacter cryohalolentis (strain ATCC BAA-1226 / DSM 17306 / VKM B-2378 / K5)</name>
    <dbReference type="NCBI Taxonomy" id="335284"/>
    <lineage>
        <taxon>Bacteria</taxon>
        <taxon>Pseudomonadati</taxon>
        <taxon>Pseudomonadota</taxon>
        <taxon>Gammaproteobacteria</taxon>
        <taxon>Moraxellales</taxon>
        <taxon>Moraxellaceae</taxon>
        <taxon>Psychrobacter</taxon>
    </lineage>
</organism>
<sequence length="342" mass="38991">MLKTFTPSKSEKTMPTNIELTQPIGRFAPSPTGELHLGSLTTALASFCHIKSLGGKWLLRIEDTDTERCDRQFTEQILIDLEALGLNWDDDVIFQSERIDIYNDYVCSVLSPLTYGCQCSRKRLEHYWTQQEQQIALNDVKLSTDLSINDNRKVDSDLQPNRQRYPRFCIEKDLSPIQHKLRIQLPDYCIGFNDGIQGIQWDNPQQTLGDMVARRQDGMINYILAASLDDGLQQVTHIMRGLDILPMTTAQISIMQAARLPTISHWYHLPLICNSDGQKLSKQNLAQPIDTRYPSELLAYALKLLGQLPVEHDSPERMLNQAIAQWDNTPLQGRQSLNMPAI</sequence>
<evidence type="ECO:0000256" key="3">
    <source>
        <dbReference type="ARBA" id="ARBA00022741"/>
    </source>
</evidence>
<dbReference type="GO" id="GO:0006424">
    <property type="term" value="P:glutamyl-tRNA aminoacylation"/>
    <property type="evidence" value="ECO:0007669"/>
    <property type="project" value="TreeGrafter"/>
</dbReference>
<accession>Q1Q885</accession>
<comment type="similarity">
    <text evidence="7">Belongs to the class-I aminoacyl-tRNA synthetase family.</text>
</comment>
<dbReference type="PRINTS" id="PR00987">
    <property type="entry name" value="TRNASYNTHGLU"/>
</dbReference>
<dbReference type="SUPFAM" id="SSF52374">
    <property type="entry name" value="Nucleotidylyl transferase"/>
    <property type="match status" value="1"/>
</dbReference>
<proteinExistence type="inferred from homology"/>
<keyword evidence="10" id="KW-1185">Reference proteome</keyword>
<evidence type="ECO:0000256" key="5">
    <source>
        <dbReference type="ARBA" id="ARBA00022840"/>
    </source>
</evidence>
<dbReference type="eggNOG" id="COG0008">
    <property type="taxonomic scope" value="Bacteria"/>
</dbReference>
<dbReference type="InterPro" id="IPR000924">
    <property type="entry name" value="Glu/Gln-tRNA-synth"/>
</dbReference>
<evidence type="ECO:0000256" key="4">
    <source>
        <dbReference type="ARBA" id="ARBA00022833"/>
    </source>
</evidence>
<dbReference type="KEGG" id="pcr:Pcryo_2341"/>
<evidence type="ECO:0000313" key="10">
    <source>
        <dbReference type="Proteomes" id="UP000002425"/>
    </source>
</evidence>
<dbReference type="GO" id="GO:0004818">
    <property type="term" value="F:glutamate-tRNA ligase activity"/>
    <property type="evidence" value="ECO:0007669"/>
    <property type="project" value="UniProtKB-EC"/>
</dbReference>
<dbReference type="HOGENOM" id="CLU_015768_0_1_6"/>
<dbReference type="NCBIfam" id="NF004314">
    <property type="entry name" value="PRK05710.1-3"/>
    <property type="match status" value="1"/>
</dbReference>
<keyword evidence="2" id="KW-0479">Metal-binding</keyword>
<dbReference type="InterPro" id="IPR014729">
    <property type="entry name" value="Rossmann-like_a/b/a_fold"/>
</dbReference>